<proteinExistence type="predicted"/>
<protein>
    <submittedName>
        <fullName evidence="2">Uncharacterized protein</fullName>
    </submittedName>
</protein>
<comment type="caution">
    <text evidence="2">The sequence shown here is derived from an EMBL/GenBank/DDBJ whole genome shotgun (WGS) entry which is preliminary data.</text>
</comment>
<accession>A0ABN0IHD3</accession>
<feature type="transmembrane region" description="Helical" evidence="1">
    <location>
        <begin position="32"/>
        <end position="54"/>
    </location>
</feature>
<keyword evidence="1" id="KW-0812">Transmembrane</keyword>
<organism evidence="2 3">
    <name type="scientific">Bartonella bacilliformis INS</name>
    <dbReference type="NCBI Taxonomy" id="1206782"/>
    <lineage>
        <taxon>Bacteria</taxon>
        <taxon>Pseudomonadati</taxon>
        <taxon>Pseudomonadota</taxon>
        <taxon>Alphaproteobacteria</taxon>
        <taxon>Hyphomicrobiales</taxon>
        <taxon>Bartonellaceae</taxon>
        <taxon>Bartonella</taxon>
    </lineage>
</organism>
<keyword evidence="1" id="KW-1133">Transmembrane helix</keyword>
<dbReference type="EMBL" id="AMQK01000004">
    <property type="protein sequence ID" value="EKS45878.1"/>
    <property type="molecule type" value="Genomic_DNA"/>
</dbReference>
<name>A0ABN0IHD3_BARBA</name>
<gene>
    <name evidence="2" type="ORF">BbINS_01156</name>
</gene>
<evidence type="ECO:0000256" key="1">
    <source>
        <dbReference type="SAM" id="Phobius"/>
    </source>
</evidence>
<evidence type="ECO:0000313" key="3">
    <source>
        <dbReference type="Proteomes" id="UP000009359"/>
    </source>
</evidence>
<evidence type="ECO:0000313" key="2">
    <source>
        <dbReference type="EMBL" id="EKS45878.1"/>
    </source>
</evidence>
<keyword evidence="3" id="KW-1185">Reference proteome</keyword>
<dbReference type="Proteomes" id="UP000009359">
    <property type="component" value="Unassembled WGS sequence"/>
</dbReference>
<sequence>MGVSATDMRNFALKNVIFRWQREGKFLKGSKASFKILIIWRLLGFLSLKVMWGLRCGRDTFKKESYFLSKIRRG</sequence>
<keyword evidence="1" id="KW-0472">Membrane</keyword>
<reference evidence="2 3" key="1">
    <citation type="journal article" date="2013" name="Genome Announc.">
        <title>Whole Genome Sequencing and Comparative Analysis of Bartonella bacilliformis Strain INS, the Causative Agent of Carrion's Disease.</title>
        <authorList>
            <person name="Tarazona D."/>
            <person name="Padilla C."/>
            <person name="Caceres O."/>
            <person name="Montenegro J.D."/>
            <person name="Bailon H."/>
            <person name="Ventura G."/>
            <person name="Mendoza G."/>
            <person name="Anaya E."/>
            <person name="Guio H."/>
        </authorList>
    </citation>
    <scope>NUCLEOTIDE SEQUENCE [LARGE SCALE GENOMIC DNA]</scope>
    <source>
        <strain evidence="2 3">INS</strain>
    </source>
</reference>